<evidence type="ECO:0000256" key="5">
    <source>
        <dbReference type="ARBA" id="ARBA00022741"/>
    </source>
</evidence>
<evidence type="ECO:0000256" key="7">
    <source>
        <dbReference type="ARBA" id="ARBA00023186"/>
    </source>
</evidence>
<dbReference type="InterPro" id="IPR003593">
    <property type="entry name" value="AAA+_ATPase"/>
</dbReference>
<accession>A0A820D0K6</accession>
<comment type="similarity">
    <text evidence="3">Belongs to the midasin family.</text>
</comment>
<gene>
    <name evidence="11" type="ORF">JBS370_LOCUS37259</name>
</gene>
<dbReference type="EMBL" id="CAJOBD010016639">
    <property type="protein sequence ID" value="CAF4216910.1"/>
    <property type="molecule type" value="Genomic_DNA"/>
</dbReference>
<evidence type="ECO:0000256" key="2">
    <source>
        <dbReference type="ARBA" id="ARBA00004642"/>
    </source>
</evidence>
<feature type="compositionally biased region" description="Low complexity" evidence="9">
    <location>
        <begin position="679"/>
        <end position="696"/>
    </location>
</feature>
<evidence type="ECO:0000256" key="1">
    <source>
        <dbReference type="ARBA" id="ARBA00004604"/>
    </source>
</evidence>
<dbReference type="GO" id="GO:0016887">
    <property type="term" value="F:ATP hydrolysis activity"/>
    <property type="evidence" value="ECO:0007669"/>
    <property type="project" value="InterPro"/>
</dbReference>
<evidence type="ECO:0000313" key="12">
    <source>
        <dbReference type="Proteomes" id="UP000663836"/>
    </source>
</evidence>
<dbReference type="FunFam" id="3.40.50.300:FF:000142">
    <property type="entry name" value="Midasin"/>
    <property type="match status" value="1"/>
</dbReference>
<feature type="domain" description="AAA+ ATPase" evidence="10">
    <location>
        <begin position="77"/>
        <end position="238"/>
    </location>
</feature>
<evidence type="ECO:0000256" key="8">
    <source>
        <dbReference type="ARBA" id="ARBA00023242"/>
    </source>
</evidence>
<keyword evidence="5" id="KW-0547">Nucleotide-binding</keyword>
<sequence length="696" mass="79619">NTSDVVRVRHEDFLKAHKLLENLNKAQPNKIDQILRSHLSYTSSSASVINDQEKRDRLVLTDTARENVSKVLEVLDDPIPILLEGSTGVGKSASVMEAAHQTGHTLIRYNMSSRVTIDDLLGKIALVLDEQSQTTRLQFVDGPFTTAFTHGYWILFDELNLAQDTVLQAIESALDTRQLIIRNANSAQQSVVVHRMHPDFRLFATQNPNTGFFKGKREKLSPSFLSRFRPLIFKELPDREWREIIQQRLSSSIPDRAEVLAELLVLHFNTSIKKALNDSAQPYIEIGPYAEISIRELLKWVELLICWQKQNASWSYDITSRLSFLSFSAWCVYGARYRAAGRILIENILTDNGKGGWGRPGLQNIKMTIDHNQNYVYFDNVRYPIRLELDNDEDARKEWLSTFTAANLETVDYNQNIWNLALKLHVTIHRVLMTNEFIRLHGIYRIDRSWLWDWLTSAARLNLLGQRKDLIHHGCKMYQSRFRHSRAQETIRNCFNQIFNDSDLTRKLASDDVFIRPEMPYVLTDRVLSTIKQVCFNMNIKQPILITGAEGCGKSELLLTLAWFCGQQVHQLNITPETEPSALVGQLIPNDSKDENDPNYGKKLIWQHGCVTQAYINGQWALLDNLGTVESSVLERLNPVLEQKPMLILTEKGDVDEQPMHTNYQLVATMTPSDIRHPSQTSSSGSTSELSPALYN</sequence>
<comment type="subcellular location">
    <subcellularLocation>
        <location evidence="1">Nucleus</location>
        <location evidence="1">Nucleolus</location>
    </subcellularLocation>
    <subcellularLocation>
        <location evidence="2">Nucleus</location>
        <location evidence="2">Nucleoplasm</location>
    </subcellularLocation>
</comment>
<keyword evidence="8" id="KW-0539">Nucleus</keyword>
<dbReference type="Proteomes" id="UP000663836">
    <property type="component" value="Unassembled WGS sequence"/>
</dbReference>
<proteinExistence type="inferred from homology"/>
<dbReference type="Pfam" id="PF07728">
    <property type="entry name" value="AAA_5"/>
    <property type="match status" value="2"/>
</dbReference>
<feature type="domain" description="AAA+ ATPase" evidence="10">
    <location>
        <begin position="540"/>
        <end position="694"/>
    </location>
</feature>
<dbReference type="PANTHER" id="PTHR48103:SF2">
    <property type="entry name" value="MIDASIN"/>
    <property type="match status" value="1"/>
</dbReference>
<dbReference type="AlphaFoldDB" id="A0A820D0K6"/>
<dbReference type="InterPro" id="IPR027417">
    <property type="entry name" value="P-loop_NTPase"/>
</dbReference>
<dbReference type="Gene3D" id="3.40.50.300">
    <property type="entry name" value="P-loop containing nucleotide triphosphate hydrolases"/>
    <property type="match status" value="2"/>
</dbReference>
<dbReference type="GO" id="GO:0000027">
    <property type="term" value="P:ribosomal large subunit assembly"/>
    <property type="evidence" value="ECO:0007669"/>
    <property type="project" value="TreeGrafter"/>
</dbReference>
<dbReference type="GO" id="GO:0005524">
    <property type="term" value="F:ATP binding"/>
    <property type="evidence" value="ECO:0007669"/>
    <property type="project" value="UniProtKB-KW"/>
</dbReference>
<name>A0A820D0K6_9BILA</name>
<dbReference type="SUPFAM" id="SSF52540">
    <property type="entry name" value="P-loop containing nucleoside triphosphate hydrolases"/>
    <property type="match status" value="2"/>
</dbReference>
<dbReference type="InterPro" id="IPR011704">
    <property type="entry name" value="ATPase_dyneun-rel_AAA"/>
</dbReference>
<dbReference type="GO" id="GO:0005654">
    <property type="term" value="C:nucleoplasm"/>
    <property type="evidence" value="ECO:0007669"/>
    <property type="project" value="UniProtKB-SubCell"/>
</dbReference>
<evidence type="ECO:0000259" key="10">
    <source>
        <dbReference type="SMART" id="SM00382"/>
    </source>
</evidence>
<reference evidence="11" key="1">
    <citation type="submission" date="2021-02" db="EMBL/GenBank/DDBJ databases">
        <authorList>
            <person name="Nowell W R."/>
        </authorList>
    </citation>
    <scope>NUCLEOTIDE SEQUENCE</scope>
</reference>
<feature type="region of interest" description="Disordered" evidence="9">
    <location>
        <begin position="674"/>
        <end position="696"/>
    </location>
</feature>
<feature type="non-terminal residue" evidence="11">
    <location>
        <position position="696"/>
    </location>
</feature>
<keyword evidence="7" id="KW-0143">Chaperone</keyword>
<dbReference type="GO" id="GO:0000055">
    <property type="term" value="P:ribosomal large subunit export from nucleus"/>
    <property type="evidence" value="ECO:0007669"/>
    <property type="project" value="TreeGrafter"/>
</dbReference>
<evidence type="ECO:0000256" key="6">
    <source>
        <dbReference type="ARBA" id="ARBA00022840"/>
    </source>
</evidence>
<evidence type="ECO:0000256" key="4">
    <source>
        <dbReference type="ARBA" id="ARBA00017143"/>
    </source>
</evidence>
<feature type="non-terminal residue" evidence="11">
    <location>
        <position position="1"/>
    </location>
</feature>
<comment type="caution">
    <text evidence="11">The sequence shown here is derived from an EMBL/GenBank/DDBJ whole genome shotgun (WGS) entry which is preliminary data.</text>
</comment>
<evidence type="ECO:0000256" key="3">
    <source>
        <dbReference type="ARBA" id="ARBA00007188"/>
    </source>
</evidence>
<evidence type="ECO:0000313" key="11">
    <source>
        <dbReference type="EMBL" id="CAF4216910.1"/>
    </source>
</evidence>
<dbReference type="GO" id="GO:0030687">
    <property type="term" value="C:preribosome, large subunit precursor"/>
    <property type="evidence" value="ECO:0007669"/>
    <property type="project" value="TreeGrafter"/>
</dbReference>
<dbReference type="GO" id="GO:0005730">
    <property type="term" value="C:nucleolus"/>
    <property type="evidence" value="ECO:0007669"/>
    <property type="project" value="UniProtKB-SubCell"/>
</dbReference>
<dbReference type="PANTHER" id="PTHR48103">
    <property type="entry name" value="MIDASIN-RELATED"/>
    <property type="match status" value="1"/>
</dbReference>
<dbReference type="SMART" id="SM00382">
    <property type="entry name" value="AAA"/>
    <property type="match status" value="2"/>
</dbReference>
<keyword evidence="6" id="KW-0067">ATP-binding</keyword>
<protein>
    <recommendedName>
        <fullName evidence="4">Midasin</fullName>
    </recommendedName>
</protein>
<evidence type="ECO:0000256" key="9">
    <source>
        <dbReference type="SAM" id="MobiDB-lite"/>
    </source>
</evidence>
<organism evidence="11 12">
    <name type="scientific">Rotaria sordida</name>
    <dbReference type="NCBI Taxonomy" id="392033"/>
    <lineage>
        <taxon>Eukaryota</taxon>
        <taxon>Metazoa</taxon>
        <taxon>Spiralia</taxon>
        <taxon>Gnathifera</taxon>
        <taxon>Rotifera</taxon>
        <taxon>Eurotatoria</taxon>
        <taxon>Bdelloidea</taxon>
        <taxon>Philodinida</taxon>
        <taxon>Philodinidae</taxon>
        <taxon>Rotaria</taxon>
    </lineage>
</organism>